<feature type="chain" id="PRO_5020399790" evidence="1">
    <location>
        <begin position="19"/>
        <end position="295"/>
    </location>
</feature>
<dbReference type="Proteomes" id="UP000295714">
    <property type="component" value="Unassembled WGS sequence"/>
</dbReference>
<evidence type="ECO:0000313" key="2">
    <source>
        <dbReference type="EMBL" id="TCK64708.1"/>
    </source>
</evidence>
<gene>
    <name evidence="2" type="ORF">DFQ05_2692</name>
</gene>
<sequence length="295" mass="33964">MRNYFLIIFCFVSSLGIAQELNCTVSVIAQQTGNDNNVVFQTLERQLTEFINNTQWTEKKFKVQERIDCSMVINVQNYSNDAFSATLQVQSSRPVFGSTYSTPVYTFNDKEFQFRYLEFQNLVFNPNQFESNLISVLAFHIYMILGMDADTFAPNGGDDYFRQAQTIVNYSGQGNFSGWKLEDGLQSRFALIDNLLSPTYKEFRSVMYTYHRDGLDFMYKNVAEGKKKVSSSLMELQKMHARRPNSFLMRVFFDSKANEVSKIFSGGPQVSITSLINTLNKIAPIHASKWNKIKF</sequence>
<evidence type="ECO:0000313" key="3">
    <source>
        <dbReference type="Proteomes" id="UP000295714"/>
    </source>
</evidence>
<dbReference type="RefSeq" id="WP_132706082.1">
    <property type="nucleotide sequence ID" value="NZ_SMGI01000006.1"/>
</dbReference>
<name>A0A4R1KIL6_9FLAO</name>
<dbReference type="OrthoDB" id="9773381at2"/>
<keyword evidence="1" id="KW-0732">Signal</keyword>
<comment type="caution">
    <text evidence="2">The sequence shown here is derived from an EMBL/GenBank/DDBJ whole genome shotgun (WGS) entry which is preliminary data.</text>
</comment>
<dbReference type="Pfam" id="PF16119">
    <property type="entry name" value="DUF4835"/>
    <property type="match status" value="1"/>
</dbReference>
<proteinExistence type="predicted"/>
<keyword evidence="3" id="KW-1185">Reference proteome</keyword>
<feature type="signal peptide" evidence="1">
    <location>
        <begin position="1"/>
        <end position="18"/>
    </location>
</feature>
<dbReference type="InterPro" id="IPR032274">
    <property type="entry name" value="DUF4835"/>
</dbReference>
<organism evidence="2 3">
    <name type="scientific">Winogradskyella wandonensis</name>
    <dbReference type="NCBI Taxonomy" id="1442586"/>
    <lineage>
        <taxon>Bacteria</taxon>
        <taxon>Pseudomonadati</taxon>
        <taxon>Bacteroidota</taxon>
        <taxon>Flavobacteriia</taxon>
        <taxon>Flavobacteriales</taxon>
        <taxon>Flavobacteriaceae</taxon>
        <taxon>Winogradskyella</taxon>
    </lineage>
</organism>
<evidence type="ECO:0000256" key="1">
    <source>
        <dbReference type="SAM" id="SignalP"/>
    </source>
</evidence>
<accession>A0A4R1KIL6</accession>
<protein>
    <submittedName>
        <fullName evidence="2">Uncharacterized protein DUF4835</fullName>
    </submittedName>
</protein>
<dbReference type="AlphaFoldDB" id="A0A4R1KIL6"/>
<reference evidence="2 3" key="1">
    <citation type="journal article" date="2015" name="Stand. Genomic Sci.">
        <title>Genomic Encyclopedia of Bacterial and Archaeal Type Strains, Phase III: the genomes of soil and plant-associated and newly described type strains.</title>
        <authorList>
            <person name="Whitman W.B."/>
            <person name="Woyke T."/>
            <person name="Klenk H.P."/>
            <person name="Zhou Y."/>
            <person name="Lilburn T.G."/>
            <person name="Beck B.J."/>
            <person name="De Vos P."/>
            <person name="Vandamme P."/>
            <person name="Eisen J.A."/>
            <person name="Garrity G."/>
            <person name="Hugenholtz P."/>
            <person name="Kyrpides N.C."/>
        </authorList>
    </citation>
    <scope>NUCLEOTIDE SEQUENCE [LARGE SCALE GENOMIC DNA]</scope>
    <source>
        <strain evidence="2 3">CECT 8445</strain>
    </source>
</reference>
<dbReference type="EMBL" id="SMGI01000006">
    <property type="protein sequence ID" value="TCK64708.1"/>
    <property type="molecule type" value="Genomic_DNA"/>
</dbReference>